<dbReference type="Proteomes" id="UP000054321">
    <property type="component" value="Unassembled WGS sequence"/>
</dbReference>
<protein>
    <submittedName>
        <fullName evidence="1">Uncharacterized protein</fullName>
    </submittedName>
</protein>
<reference evidence="1 2" key="1">
    <citation type="submission" date="2014-04" db="EMBL/GenBank/DDBJ databases">
        <authorList>
            <consortium name="DOE Joint Genome Institute"/>
            <person name="Kuo A."/>
            <person name="Martino E."/>
            <person name="Perotto S."/>
            <person name="Kohler A."/>
            <person name="Nagy L.G."/>
            <person name="Floudas D."/>
            <person name="Copeland A."/>
            <person name="Barry K.W."/>
            <person name="Cichocki N."/>
            <person name="Veneault-Fourrey C."/>
            <person name="LaButti K."/>
            <person name="Lindquist E.A."/>
            <person name="Lipzen A."/>
            <person name="Lundell T."/>
            <person name="Morin E."/>
            <person name="Murat C."/>
            <person name="Sun H."/>
            <person name="Tunlid A."/>
            <person name="Henrissat B."/>
            <person name="Grigoriev I.V."/>
            <person name="Hibbett D.S."/>
            <person name="Martin F."/>
            <person name="Nordberg H.P."/>
            <person name="Cantor M.N."/>
            <person name="Hua S.X."/>
        </authorList>
    </citation>
    <scope>NUCLEOTIDE SEQUENCE [LARGE SCALE GENOMIC DNA]</scope>
    <source>
        <strain evidence="1 2">Zn</strain>
    </source>
</reference>
<accession>A0A0C3DLZ5</accession>
<name>A0A0C3DLZ5_OIDMZ</name>
<dbReference type="OrthoDB" id="3515175at2759"/>
<sequence>MTSTPFKPYWEPVGGPVNPEQTDPYSWVFFVVAQIAGRHRPIAVVSSLGDNMLDETLQGYRLTAACQRIITIFTDRTNHPAIRAELALAAAYYTRDGNHEYRQEPVELPELNRKYCQLALRRRHWDCTSVWEFPFIAACLLQGVGFDAQEGFTSAAHPEPLGTVYRDTSIEWGMVVVDITNLDAVRYGIVGFPVGQMRFVSSAREERNPPLIHGGFAFIPGELRLVDEVRPRTAMSAAEYIAKFKHSYWIVDNLNNVDDIYSRRDNIKKLLDPIPLIDAVAMDLVWPQKEDILPSLANLLISPPTSNRSLPDEAITNLIQSTFNMENFDVTIFDQVRAIPNFQDLLWRYLVQHSAQLSSSRSAGQLIRLAFDNQEHLGLEQLKNLTAEAISVALGMPEMRKVTSISFCIDSIWSTPAQLVDVLSRADTLQEIYFLQNPTRESDALSAQLFEELAARPQILRRTKVMFAGAYSAALRLRFWLPTIPKGIASNVANIVQVAPLNVFPVQQILARYAHLRTNKIDYKGVYLGDALLKPERFAAGFLIYLHSLVQSWGTANAKAQLFSFSSAPASLAADPLTSAEVSPILAENFAILAQNFAIYAERIAMDNDKCWPRVRDLVPGGWTVVVSLDTHWDIEAARSRDPERHAMSHFIRYAFVRARQQRIVVDPPPLTPPGQDELEVVGLKDFLNATAPEVDLAIIDRRLDDIAKGLVDRPYEGTLPLGIEPISVLSQADAAGILLGGLEDARKVKEHLRALMEEKLELYVWRFWDAYFD</sequence>
<evidence type="ECO:0000313" key="2">
    <source>
        <dbReference type="Proteomes" id="UP000054321"/>
    </source>
</evidence>
<reference evidence="2" key="2">
    <citation type="submission" date="2015-01" db="EMBL/GenBank/DDBJ databases">
        <title>Evolutionary Origins and Diversification of the Mycorrhizal Mutualists.</title>
        <authorList>
            <consortium name="DOE Joint Genome Institute"/>
            <consortium name="Mycorrhizal Genomics Consortium"/>
            <person name="Kohler A."/>
            <person name="Kuo A."/>
            <person name="Nagy L.G."/>
            <person name="Floudas D."/>
            <person name="Copeland A."/>
            <person name="Barry K.W."/>
            <person name="Cichocki N."/>
            <person name="Veneault-Fourrey C."/>
            <person name="LaButti K."/>
            <person name="Lindquist E.A."/>
            <person name="Lipzen A."/>
            <person name="Lundell T."/>
            <person name="Morin E."/>
            <person name="Murat C."/>
            <person name="Riley R."/>
            <person name="Ohm R."/>
            <person name="Sun H."/>
            <person name="Tunlid A."/>
            <person name="Henrissat B."/>
            <person name="Grigoriev I.V."/>
            <person name="Hibbett D.S."/>
            <person name="Martin F."/>
        </authorList>
    </citation>
    <scope>NUCLEOTIDE SEQUENCE [LARGE SCALE GENOMIC DNA]</scope>
    <source>
        <strain evidence="2">Zn</strain>
    </source>
</reference>
<dbReference type="EMBL" id="KN832874">
    <property type="protein sequence ID" value="KIN03053.1"/>
    <property type="molecule type" value="Genomic_DNA"/>
</dbReference>
<gene>
    <name evidence="1" type="ORF">OIDMADRAFT_178781</name>
</gene>
<organism evidence="1 2">
    <name type="scientific">Oidiodendron maius (strain Zn)</name>
    <dbReference type="NCBI Taxonomy" id="913774"/>
    <lineage>
        <taxon>Eukaryota</taxon>
        <taxon>Fungi</taxon>
        <taxon>Dikarya</taxon>
        <taxon>Ascomycota</taxon>
        <taxon>Pezizomycotina</taxon>
        <taxon>Leotiomycetes</taxon>
        <taxon>Leotiomycetes incertae sedis</taxon>
        <taxon>Myxotrichaceae</taxon>
        <taxon>Oidiodendron</taxon>
    </lineage>
</organism>
<dbReference type="AlphaFoldDB" id="A0A0C3DLZ5"/>
<keyword evidence="2" id="KW-1185">Reference proteome</keyword>
<proteinExistence type="predicted"/>
<dbReference type="HOGENOM" id="CLU_010369_0_0_1"/>
<dbReference type="InParanoid" id="A0A0C3DLZ5"/>
<dbReference type="STRING" id="913774.A0A0C3DLZ5"/>
<evidence type="ECO:0000313" key="1">
    <source>
        <dbReference type="EMBL" id="KIN03053.1"/>
    </source>
</evidence>